<protein>
    <recommendedName>
        <fullName evidence="11">Link domain-containing protein</fullName>
    </recommendedName>
</protein>
<dbReference type="PRINTS" id="PR01265">
    <property type="entry name" value="LINKMODULE"/>
</dbReference>
<dbReference type="SUPFAM" id="SSF56436">
    <property type="entry name" value="C-type lectin-like"/>
    <property type="match status" value="1"/>
</dbReference>
<dbReference type="STRING" id="61819.ENSACIP00000000385"/>
<dbReference type="SMART" id="SM00445">
    <property type="entry name" value="LINK"/>
    <property type="match status" value="1"/>
</dbReference>
<dbReference type="GeneTree" id="ENSGT00530000063822"/>
<keyword evidence="5" id="KW-0472">Membrane</keyword>
<reference evidence="12" key="2">
    <citation type="submission" date="2025-09" db="UniProtKB">
        <authorList>
            <consortium name="Ensembl"/>
        </authorList>
    </citation>
    <scope>IDENTIFICATION</scope>
</reference>
<dbReference type="InterPro" id="IPR000538">
    <property type="entry name" value="Link_dom"/>
</dbReference>
<dbReference type="PANTHER" id="PTHR10225">
    <property type="entry name" value="HYALURONAN RECEPTOR"/>
    <property type="match status" value="1"/>
</dbReference>
<dbReference type="GO" id="GO:0005886">
    <property type="term" value="C:plasma membrane"/>
    <property type="evidence" value="ECO:0007669"/>
    <property type="project" value="TreeGrafter"/>
</dbReference>
<dbReference type="OMA" id="CISIQFL"/>
<evidence type="ECO:0000256" key="3">
    <source>
        <dbReference type="ARBA" id="ARBA00022729"/>
    </source>
</evidence>
<feature type="signal peptide" evidence="10">
    <location>
        <begin position="1"/>
        <end position="23"/>
    </location>
</feature>
<dbReference type="InterPro" id="IPR016187">
    <property type="entry name" value="CTDL_fold"/>
</dbReference>
<name>A0A3Q0QSB2_AMPCI</name>
<evidence type="ECO:0000256" key="2">
    <source>
        <dbReference type="ARBA" id="ARBA00022692"/>
    </source>
</evidence>
<evidence type="ECO:0000256" key="9">
    <source>
        <dbReference type="PROSITE-ProRule" id="PRU00323"/>
    </source>
</evidence>
<organism evidence="12 13">
    <name type="scientific">Amphilophus citrinellus</name>
    <name type="common">Midas cichlid</name>
    <name type="synonym">Cichlasoma citrinellum</name>
    <dbReference type="NCBI Taxonomy" id="61819"/>
    <lineage>
        <taxon>Eukaryota</taxon>
        <taxon>Metazoa</taxon>
        <taxon>Chordata</taxon>
        <taxon>Craniata</taxon>
        <taxon>Vertebrata</taxon>
        <taxon>Euteleostomi</taxon>
        <taxon>Actinopterygii</taxon>
        <taxon>Neopterygii</taxon>
        <taxon>Teleostei</taxon>
        <taxon>Neoteleostei</taxon>
        <taxon>Acanthomorphata</taxon>
        <taxon>Ovalentaria</taxon>
        <taxon>Cichlomorphae</taxon>
        <taxon>Cichliformes</taxon>
        <taxon>Cichlidae</taxon>
        <taxon>New World cichlids</taxon>
        <taxon>Cichlasomatinae</taxon>
        <taxon>Heroini</taxon>
        <taxon>Amphilophus</taxon>
    </lineage>
</organism>
<reference evidence="12" key="1">
    <citation type="submission" date="2025-08" db="UniProtKB">
        <authorList>
            <consortium name="Ensembl"/>
        </authorList>
    </citation>
    <scope>IDENTIFICATION</scope>
</reference>
<evidence type="ECO:0000256" key="5">
    <source>
        <dbReference type="ARBA" id="ARBA00023136"/>
    </source>
</evidence>
<keyword evidence="8" id="KW-0325">Glycoprotein</keyword>
<dbReference type="Pfam" id="PF00193">
    <property type="entry name" value="Xlink"/>
    <property type="match status" value="1"/>
</dbReference>
<dbReference type="InterPro" id="IPR016186">
    <property type="entry name" value="C-type_lectin-like/link_sf"/>
</dbReference>
<sequence length="163" mass="18075">MRALFRWHGSFLCLLSTCVPAFNQSIAGLVLVTSLNKLNQPQYAFNASEARKLCSSLGLNIASRAQVNTALSRGMETCRFGWVDEHFVVIPRIQPLANCGQNKRGLVMWRVDVTQKFDVFCFNESGEKLCISIQFLHNGDGTGRCSVHALYTGHKSSSCKTAK</sequence>
<keyword evidence="2" id="KW-0812">Transmembrane</keyword>
<dbReference type="Ensembl" id="ENSACIT00000000405.1">
    <property type="protein sequence ID" value="ENSACIP00000000385.1"/>
    <property type="gene ID" value="ENSACIG00000000362.1"/>
</dbReference>
<evidence type="ECO:0000259" key="11">
    <source>
        <dbReference type="PROSITE" id="PS50963"/>
    </source>
</evidence>
<evidence type="ECO:0000256" key="6">
    <source>
        <dbReference type="ARBA" id="ARBA00023157"/>
    </source>
</evidence>
<dbReference type="PROSITE" id="PS50963">
    <property type="entry name" value="LINK_2"/>
    <property type="match status" value="1"/>
</dbReference>
<comment type="caution">
    <text evidence="9">Lacks conserved residue(s) required for the propagation of feature annotation.</text>
</comment>
<accession>A0A3Q0QSB2</accession>
<proteinExistence type="predicted"/>
<evidence type="ECO:0000256" key="4">
    <source>
        <dbReference type="ARBA" id="ARBA00022989"/>
    </source>
</evidence>
<evidence type="ECO:0000313" key="13">
    <source>
        <dbReference type="Proteomes" id="UP000261340"/>
    </source>
</evidence>
<feature type="chain" id="PRO_5018727157" description="Link domain-containing protein" evidence="10">
    <location>
        <begin position="24"/>
        <end position="163"/>
    </location>
</feature>
<keyword evidence="6 9" id="KW-1015">Disulfide bond</keyword>
<dbReference type="PANTHER" id="PTHR10225:SF2">
    <property type="entry name" value="LYMPHATIC VESSEL ENDOTHELIAL HYALURONIC ACID RECEPTOR 1"/>
    <property type="match status" value="1"/>
</dbReference>
<keyword evidence="3 10" id="KW-0732">Signal</keyword>
<comment type="subcellular location">
    <subcellularLocation>
        <location evidence="1">Membrane</location>
        <topology evidence="1">Single-pass membrane protein</topology>
    </subcellularLocation>
</comment>
<dbReference type="GO" id="GO:0007155">
    <property type="term" value="P:cell adhesion"/>
    <property type="evidence" value="ECO:0007669"/>
    <property type="project" value="InterPro"/>
</dbReference>
<dbReference type="Gene3D" id="3.10.100.10">
    <property type="entry name" value="Mannose-Binding Protein A, subunit A"/>
    <property type="match status" value="1"/>
</dbReference>
<evidence type="ECO:0000256" key="1">
    <source>
        <dbReference type="ARBA" id="ARBA00004167"/>
    </source>
</evidence>
<evidence type="ECO:0000256" key="7">
    <source>
        <dbReference type="ARBA" id="ARBA00023170"/>
    </source>
</evidence>
<dbReference type="GO" id="GO:0004888">
    <property type="term" value="F:transmembrane signaling receptor activity"/>
    <property type="evidence" value="ECO:0007669"/>
    <property type="project" value="TreeGrafter"/>
</dbReference>
<evidence type="ECO:0000313" key="12">
    <source>
        <dbReference type="Ensembl" id="ENSACIP00000000385.1"/>
    </source>
</evidence>
<dbReference type="PROSITE" id="PS01241">
    <property type="entry name" value="LINK_1"/>
    <property type="match status" value="1"/>
</dbReference>
<evidence type="ECO:0000256" key="10">
    <source>
        <dbReference type="SAM" id="SignalP"/>
    </source>
</evidence>
<keyword evidence="13" id="KW-1185">Reference proteome</keyword>
<dbReference type="InterPro" id="IPR043210">
    <property type="entry name" value="CD44_antigen-like"/>
</dbReference>
<dbReference type="Proteomes" id="UP000261340">
    <property type="component" value="Unplaced"/>
</dbReference>
<feature type="disulfide bond" evidence="9">
    <location>
        <begin position="78"/>
        <end position="99"/>
    </location>
</feature>
<keyword evidence="4" id="KW-1133">Transmembrane helix</keyword>
<feature type="domain" description="Link" evidence="11">
    <location>
        <begin position="32"/>
        <end position="123"/>
    </location>
</feature>
<evidence type="ECO:0000256" key="8">
    <source>
        <dbReference type="ARBA" id="ARBA00023180"/>
    </source>
</evidence>
<keyword evidence="7" id="KW-0675">Receptor</keyword>
<dbReference type="AlphaFoldDB" id="A0A3Q0QSB2"/>
<dbReference type="GO" id="GO:0005540">
    <property type="term" value="F:hyaluronic acid binding"/>
    <property type="evidence" value="ECO:0007669"/>
    <property type="project" value="InterPro"/>
</dbReference>